<keyword evidence="3 7" id="KW-0646">Protease inhibitor</keyword>
<proteinExistence type="inferred from homology"/>
<dbReference type="OrthoDB" id="7700949at2759"/>
<sequence length="769" mass="84484">MKSQFVVLLAIVSAASARNIFSCLPGSVFLQDCNACTCSNDGLSAACTDMACPGDLNRLTVFQPVLPQPAKVCEPSTVFKVYCNTCGCSSDGSSFSCTRMACNQDIWNADGSLKFESTAVRTKRSLAPQEKVCEPRTQFKEYCNTCGCADDGLSYICTRRMCDENIWNKDGSLKIDITKDVVKRSAPKQICKPHSNFKDYCNTCFCNNDGSEFACTRMSCPPEVWNKDGSLKIRDVRLEKREAKQVCEPRSHFKDYCNTCTCSEDGTTYGCTMMMCDESVWNKDGTRKIMKTLLIFVVSTIALVSSEFHCTPGSTFQMDCNSCTCSNDGKTAMCTGIACIQENKNDVTDAGEKTETLAPIQTQGVGQAEFHCTPGSNFHQDCNSCICLKDGQSAMCTGIACPAKVKRDVETGPQQVCVPKSKFNDYCNTCGCSDDGSSFICTRRLCDPEVWNKDGTMKISLKSLQRAARSISSDHKCKPGHLFKNDCNHCICNAGEPLCKPGERFKLDDCSSCICSADGTTAECTLGFCENFKTRMAPRKSQYCEPGRMFSPDNCNLCKCSNDGTKAICTMKLCEARKARSVNDQHCEAGRMFSPDNCNLCKCSNDGTKAVCTQKLCEETEVAKQVCQPRSQFKDYCNICTCSEDGSSYACTRMYCDKDIWNRDGSLKILNSVVLPERVCQPGKAYSPDGCNTCVCNRYGTGQACTSKLCLSNLKAAYQSVESKKWGPLYKDGEACIPGRAFYSECNECVCTRSGRSAFCTLMFCPTSP</sequence>
<evidence type="ECO:0000256" key="2">
    <source>
        <dbReference type="ARBA" id="ARBA00022525"/>
    </source>
</evidence>
<keyword evidence="5 7" id="KW-1015">Disulfide bond</keyword>
<dbReference type="SUPFAM" id="SSF57283">
    <property type="entry name" value="PMP inhibitors"/>
    <property type="match status" value="14"/>
</dbReference>
<dbReference type="InterPro" id="IPR008037">
    <property type="entry name" value="Pacifastin_dom"/>
</dbReference>
<keyword evidence="8" id="KW-0732">Signal</keyword>
<feature type="domain" description="Pacifastin" evidence="9">
    <location>
        <begin position="20"/>
        <end position="55"/>
    </location>
</feature>
<feature type="domain" description="Pacifastin" evidence="9">
    <location>
        <begin position="307"/>
        <end position="342"/>
    </location>
</feature>
<feature type="domain" description="Pacifastin" evidence="9">
    <location>
        <begin position="496"/>
        <end position="532"/>
    </location>
</feature>
<dbReference type="PROSITE" id="PS51446">
    <property type="entry name" value="PACIFASTIN"/>
    <property type="match status" value="14"/>
</dbReference>
<feature type="signal peptide" evidence="8">
    <location>
        <begin position="1"/>
        <end position="17"/>
    </location>
</feature>
<comment type="similarity">
    <text evidence="6 7">Belongs to the protease inhibitor I19 family.</text>
</comment>
<feature type="domain" description="Pacifastin" evidence="9">
    <location>
        <begin position="624"/>
        <end position="659"/>
    </location>
</feature>
<dbReference type="EMBL" id="NNAY01000090">
    <property type="protein sequence ID" value="OXU31075.1"/>
    <property type="molecule type" value="Genomic_DNA"/>
</dbReference>
<evidence type="ECO:0000256" key="3">
    <source>
        <dbReference type="ARBA" id="ARBA00022690"/>
    </source>
</evidence>
<evidence type="ECO:0000256" key="6">
    <source>
        <dbReference type="ARBA" id="ARBA00029459"/>
    </source>
</evidence>
<dbReference type="GO" id="GO:0004867">
    <property type="term" value="F:serine-type endopeptidase inhibitor activity"/>
    <property type="evidence" value="ECO:0007669"/>
    <property type="project" value="UniProtKB-UniRule"/>
</dbReference>
<evidence type="ECO:0000259" key="9">
    <source>
        <dbReference type="PROSITE" id="PS51446"/>
    </source>
</evidence>
<feature type="disulfide bond" evidence="7">
    <location>
        <begin position="191"/>
        <end position="206"/>
    </location>
</feature>
<feature type="domain" description="Pacifastin" evidence="9">
    <location>
        <begin position="414"/>
        <end position="449"/>
    </location>
</feature>
<evidence type="ECO:0000256" key="7">
    <source>
        <dbReference type="PROSITE-ProRule" id="PRU00776"/>
    </source>
</evidence>
<protein>
    <recommendedName>
        <fullName evidence="9">Pacifastin domain-containing protein</fullName>
    </recommendedName>
</protein>
<comment type="subcellular location">
    <subcellularLocation>
        <location evidence="1">Secreted</location>
    </subcellularLocation>
</comment>
<feature type="disulfide bond" evidence="7">
    <location>
        <begin position="310"/>
        <end position="325"/>
    </location>
</feature>
<dbReference type="AlphaFoldDB" id="A0A232FK77"/>
<organism evidence="10 11">
    <name type="scientific">Trichomalopsis sarcophagae</name>
    <dbReference type="NCBI Taxonomy" id="543379"/>
    <lineage>
        <taxon>Eukaryota</taxon>
        <taxon>Metazoa</taxon>
        <taxon>Ecdysozoa</taxon>
        <taxon>Arthropoda</taxon>
        <taxon>Hexapoda</taxon>
        <taxon>Insecta</taxon>
        <taxon>Pterygota</taxon>
        <taxon>Neoptera</taxon>
        <taxon>Endopterygota</taxon>
        <taxon>Hymenoptera</taxon>
        <taxon>Apocrita</taxon>
        <taxon>Proctotrupomorpha</taxon>
        <taxon>Chalcidoidea</taxon>
        <taxon>Pteromalidae</taxon>
        <taxon>Pteromalinae</taxon>
        <taxon>Trichomalopsis</taxon>
    </lineage>
</organism>
<feature type="domain" description="Pacifastin" evidence="9">
    <location>
        <begin position="733"/>
        <end position="768"/>
    </location>
</feature>
<accession>A0A232FK77</accession>
<feature type="domain" description="Pacifastin" evidence="9">
    <location>
        <begin position="677"/>
        <end position="713"/>
    </location>
</feature>
<dbReference type="STRING" id="543379.A0A232FK77"/>
<reference evidence="10 11" key="1">
    <citation type="journal article" date="2017" name="Curr. Biol.">
        <title>The Evolution of Venom by Co-option of Single-Copy Genes.</title>
        <authorList>
            <person name="Martinson E.O."/>
            <person name="Mrinalini"/>
            <person name="Kelkar Y.D."/>
            <person name="Chang C.H."/>
            <person name="Werren J.H."/>
        </authorList>
    </citation>
    <scope>NUCLEOTIDE SEQUENCE [LARGE SCALE GENOMIC DNA]</scope>
    <source>
        <strain evidence="10 11">Alberta</strain>
        <tissue evidence="10">Whole body</tissue>
    </source>
</reference>
<keyword evidence="2" id="KW-0964">Secreted</keyword>
<evidence type="ECO:0000256" key="4">
    <source>
        <dbReference type="ARBA" id="ARBA00022900"/>
    </source>
</evidence>
<feature type="domain" description="Pacifastin" evidence="9">
    <location>
        <begin position="244"/>
        <end position="279"/>
    </location>
</feature>
<evidence type="ECO:0000313" key="11">
    <source>
        <dbReference type="Proteomes" id="UP000215335"/>
    </source>
</evidence>
<feature type="domain" description="Pacifastin" evidence="9">
    <location>
        <begin position="188"/>
        <end position="223"/>
    </location>
</feature>
<evidence type="ECO:0000256" key="8">
    <source>
        <dbReference type="SAM" id="SignalP"/>
    </source>
</evidence>
<feature type="domain" description="Pacifastin" evidence="9">
    <location>
        <begin position="70"/>
        <end position="105"/>
    </location>
</feature>
<dbReference type="InterPro" id="IPR036201">
    <property type="entry name" value="Pacifastin_dom_sf"/>
</dbReference>
<feature type="disulfide bond" evidence="7">
    <location>
        <begin position="372"/>
        <end position="387"/>
    </location>
</feature>
<feature type="disulfide bond" evidence="7">
    <location>
        <begin position="417"/>
        <end position="432"/>
    </location>
</feature>
<feature type="domain" description="Pacifastin" evidence="9">
    <location>
        <begin position="541"/>
        <end position="577"/>
    </location>
</feature>
<feature type="chain" id="PRO_5012601831" description="Pacifastin domain-containing protein" evidence="8">
    <location>
        <begin position="18"/>
        <end position="769"/>
    </location>
</feature>
<feature type="site" description="Reactive bond" evidence="7">
    <location>
        <begin position="571"/>
        <end position="572"/>
    </location>
</feature>
<feature type="site" description="Reactive bond" evidence="7">
    <location>
        <begin position="614"/>
        <end position="615"/>
    </location>
</feature>
<keyword evidence="11" id="KW-1185">Reference proteome</keyword>
<comment type="caution">
    <text evidence="10">The sequence shown here is derived from an EMBL/GenBank/DDBJ whole genome shotgun (WGS) entry which is preliminary data.</text>
</comment>
<evidence type="ECO:0000313" key="10">
    <source>
        <dbReference type="EMBL" id="OXU31075.1"/>
    </source>
</evidence>
<dbReference type="GO" id="GO:0005576">
    <property type="term" value="C:extracellular region"/>
    <property type="evidence" value="ECO:0007669"/>
    <property type="project" value="UniProtKB-SubCell"/>
</dbReference>
<feature type="disulfide bond" evidence="7">
    <location>
        <begin position="627"/>
        <end position="642"/>
    </location>
</feature>
<dbReference type="Proteomes" id="UP000215335">
    <property type="component" value="Unassembled WGS sequence"/>
</dbReference>
<feature type="site" description="Reactive bond" evidence="7">
    <location>
        <begin position="707"/>
        <end position="708"/>
    </location>
</feature>
<feature type="disulfide bond" evidence="7">
    <location>
        <begin position="247"/>
        <end position="262"/>
    </location>
</feature>
<feature type="disulfide bond" evidence="7">
    <location>
        <begin position="133"/>
        <end position="148"/>
    </location>
</feature>
<feature type="domain" description="Pacifastin" evidence="9">
    <location>
        <begin position="369"/>
        <end position="404"/>
    </location>
</feature>
<gene>
    <name evidence="10" type="ORF">TSAR_014232</name>
</gene>
<feature type="disulfide bond" evidence="7">
    <location>
        <begin position="73"/>
        <end position="88"/>
    </location>
</feature>
<comment type="caution">
    <text evidence="7">Lacks conserved residue(s) required for the propagation of feature annotation.</text>
</comment>
<feature type="disulfide bond" evidence="7">
    <location>
        <begin position="736"/>
        <end position="751"/>
    </location>
</feature>
<evidence type="ECO:0000256" key="1">
    <source>
        <dbReference type="ARBA" id="ARBA00004613"/>
    </source>
</evidence>
<evidence type="ECO:0000256" key="5">
    <source>
        <dbReference type="ARBA" id="ARBA00023157"/>
    </source>
</evidence>
<name>A0A232FK77_9HYME</name>
<keyword evidence="4 7" id="KW-0722">Serine protease inhibitor</keyword>
<feature type="domain" description="Pacifastin" evidence="9">
    <location>
        <begin position="130"/>
        <end position="165"/>
    </location>
</feature>
<feature type="domain" description="Pacifastin" evidence="9">
    <location>
        <begin position="584"/>
        <end position="620"/>
    </location>
</feature>
<feature type="disulfide bond" evidence="7">
    <location>
        <begin position="23"/>
        <end position="38"/>
    </location>
</feature>
<dbReference type="Pfam" id="PF05375">
    <property type="entry name" value="Pacifastin_I"/>
    <property type="match status" value="14"/>
</dbReference>